<name>A0ABP9DFR7_9BACT</name>
<dbReference type="Proteomes" id="UP001500298">
    <property type="component" value="Unassembled WGS sequence"/>
</dbReference>
<reference evidence="3" key="1">
    <citation type="journal article" date="2019" name="Int. J. Syst. Evol. Microbiol.">
        <title>The Global Catalogue of Microorganisms (GCM) 10K type strain sequencing project: providing services to taxonomists for standard genome sequencing and annotation.</title>
        <authorList>
            <consortium name="The Broad Institute Genomics Platform"/>
            <consortium name="The Broad Institute Genome Sequencing Center for Infectious Disease"/>
            <person name="Wu L."/>
            <person name="Ma J."/>
        </authorList>
    </citation>
    <scope>NUCLEOTIDE SEQUENCE [LARGE SCALE GENOMIC DNA]</scope>
    <source>
        <strain evidence="3">JCM 18326</strain>
    </source>
</reference>
<evidence type="ECO:0000313" key="3">
    <source>
        <dbReference type="Proteomes" id="UP001500298"/>
    </source>
</evidence>
<evidence type="ECO:0000313" key="2">
    <source>
        <dbReference type="EMBL" id="GAA4842331.1"/>
    </source>
</evidence>
<proteinExistence type="predicted"/>
<dbReference type="Pfam" id="PF07883">
    <property type="entry name" value="Cupin_2"/>
    <property type="match status" value="1"/>
</dbReference>
<sequence>MGGQRQVILTSMETAGDVYLVQGIMPEGSEVPKHVHELEDEIFHVLEGNVELILGDETLEAQKGDIIYLPRGIAHGIKTKGQKTAKVLNYVIPGKNFENFFESLNKVGPQISKAERDAIAQKHKISFL</sequence>
<keyword evidence="3" id="KW-1185">Reference proteome</keyword>
<dbReference type="InterPro" id="IPR011051">
    <property type="entry name" value="RmlC_Cupin_sf"/>
</dbReference>
<dbReference type="EMBL" id="BAABJX010000045">
    <property type="protein sequence ID" value="GAA4842331.1"/>
    <property type="molecule type" value="Genomic_DNA"/>
</dbReference>
<accession>A0ABP9DFR7</accession>
<dbReference type="Gene3D" id="2.60.120.10">
    <property type="entry name" value="Jelly Rolls"/>
    <property type="match status" value="1"/>
</dbReference>
<evidence type="ECO:0000259" key="1">
    <source>
        <dbReference type="Pfam" id="PF07883"/>
    </source>
</evidence>
<dbReference type="SUPFAM" id="SSF51182">
    <property type="entry name" value="RmlC-like cupins"/>
    <property type="match status" value="1"/>
</dbReference>
<dbReference type="InterPro" id="IPR014710">
    <property type="entry name" value="RmlC-like_jellyroll"/>
</dbReference>
<organism evidence="2 3">
    <name type="scientific">Algivirga pacifica</name>
    <dbReference type="NCBI Taxonomy" id="1162670"/>
    <lineage>
        <taxon>Bacteria</taxon>
        <taxon>Pseudomonadati</taxon>
        <taxon>Bacteroidota</taxon>
        <taxon>Cytophagia</taxon>
        <taxon>Cytophagales</taxon>
        <taxon>Flammeovirgaceae</taxon>
        <taxon>Algivirga</taxon>
    </lineage>
</organism>
<dbReference type="InterPro" id="IPR013096">
    <property type="entry name" value="Cupin_2"/>
</dbReference>
<dbReference type="InterPro" id="IPR053146">
    <property type="entry name" value="QDO-like"/>
</dbReference>
<feature type="domain" description="Cupin type-2" evidence="1">
    <location>
        <begin position="25"/>
        <end position="88"/>
    </location>
</feature>
<dbReference type="PANTHER" id="PTHR36440:SF1">
    <property type="entry name" value="PUTATIVE (AFU_ORTHOLOGUE AFUA_8G07350)-RELATED"/>
    <property type="match status" value="1"/>
</dbReference>
<gene>
    <name evidence="2" type="ORF">GCM10023331_29150</name>
</gene>
<dbReference type="PANTHER" id="PTHR36440">
    <property type="entry name" value="PUTATIVE (AFU_ORTHOLOGUE AFUA_8G07350)-RELATED"/>
    <property type="match status" value="1"/>
</dbReference>
<protein>
    <recommendedName>
        <fullName evidence="1">Cupin type-2 domain-containing protein</fullName>
    </recommendedName>
</protein>
<comment type="caution">
    <text evidence="2">The sequence shown here is derived from an EMBL/GenBank/DDBJ whole genome shotgun (WGS) entry which is preliminary data.</text>
</comment>